<evidence type="ECO:0000313" key="9">
    <source>
        <dbReference type="Proteomes" id="UP000005561"/>
    </source>
</evidence>
<dbReference type="SUPFAM" id="SSF52540">
    <property type="entry name" value="P-loop containing nucleoside triphosphate hydrolases"/>
    <property type="match status" value="1"/>
</dbReference>
<dbReference type="GO" id="GO:0009073">
    <property type="term" value="P:aromatic amino acid family biosynthetic process"/>
    <property type="evidence" value="ECO:0007669"/>
    <property type="project" value="UniProtKB-KW"/>
</dbReference>
<keyword evidence="4 7" id="KW-0418">Kinase</keyword>
<comment type="function">
    <text evidence="7">Catalyzes the specific phosphorylation of the 3-hydroxyl group of shikimic acid using ATP as a cosubstrate.</text>
</comment>
<feature type="binding site" evidence="7">
    <location>
        <position position="80"/>
    </location>
    <ligand>
        <name>substrate</name>
    </ligand>
</feature>
<feature type="binding site" evidence="7">
    <location>
        <position position="118"/>
    </location>
    <ligand>
        <name>ATP</name>
        <dbReference type="ChEBI" id="CHEBI:30616"/>
    </ligand>
</feature>
<dbReference type="STRING" id="168384.SAMN05660368_04057"/>
<dbReference type="GO" id="GO:0009423">
    <property type="term" value="P:chorismate biosynthetic process"/>
    <property type="evidence" value="ECO:0007669"/>
    <property type="project" value="UniProtKB-UniRule"/>
</dbReference>
<dbReference type="GO" id="GO:0008652">
    <property type="term" value="P:amino acid biosynthetic process"/>
    <property type="evidence" value="ECO:0007669"/>
    <property type="project" value="UniProtKB-KW"/>
</dbReference>
<evidence type="ECO:0000256" key="7">
    <source>
        <dbReference type="HAMAP-Rule" id="MF_00109"/>
    </source>
</evidence>
<comment type="subcellular location">
    <subcellularLocation>
        <location evidence="7">Cytoplasm</location>
    </subcellularLocation>
</comment>
<proteinExistence type="inferred from homology"/>
<reference evidence="8" key="1">
    <citation type="submission" date="2009-07" db="EMBL/GenBank/DDBJ databases">
        <authorList>
            <person name="Weinstock G."/>
            <person name="Sodergren E."/>
            <person name="Clifton S."/>
            <person name="Fulton L."/>
            <person name="Fulton B."/>
            <person name="Courtney L."/>
            <person name="Fronick C."/>
            <person name="Harrison M."/>
            <person name="Strong C."/>
            <person name="Farmer C."/>
            <person name="Delahaunty K."/>
            <person name="Markovic C."/>
            <person name="Hall O."/>
            <person name="Minx P."/>
            <person name="Tomlinson C."/>
            <person name="Mitreva M."/>
            <person name="Nelson J."/>
            <person name="Hou S."/>
            <person name="Wollam A."/>
            <person name="Pepin K.H."/>
            <person name="Johnson M."/>
            <person name="Bhonagiri V."/>
            <person name="Nash W.E."/>
            <person name="Warren W."/>
            <person name="Chinwalla A."/>
            <person name="Mardis E.R."/>
            <person name="Wilson R.K."/>
        </authorList>
    </citation>
    <scope>NUCLEOTIDE SEQUENCE [LARGE SCALE GENOMIC DNA]</scope>
    <source>
        <strain evidence="8">DSM 14469</strain>
    </source>
</reference>
<name>C6LM96_9FIRM</name>
<dbReference type="AlphaFoldDB" id="C6LM96"/>
<keyword evidence="3 7" id="KW-0547">Nucleotide-binding</keyword>
<keyword evidence="1 7" id="KW-0028">Amino-acid biosynthesis</keyword>
<evidence type="ECO:0000256" key="5">
    <source>
        <dbReference type="ARBA" id="ARBA00022840"/>
    </source>
</evidence>
<comment type="pathway">
    <text evidence="7">Metabolic intermediate biosynthesis; chorismate biosynthesis; chorismate from D-erythrose 4-phosphate and phosphoenolpyruvate: step 5/7.</text>
</comment>
<gene>
    <name evidence="7 8" type="primary">aroK</name>
    <name evidence="8" type="ORF">BRYFOR_09795</name>
</gene>
<dbReference type="GO" id="GO:0004765">
    <property type="term" value="F:shikimate kinase activity"/>
    <property type="evidence" value="ECO:0007669"/>
    <property type="project" value="UniProtKB-UniRule"/>
</dbReference>
<dbReference type="EC" id="2.7.1.71" evidence="7"/>
<sequence length="168" mass="19095">MNHIILIGFMGAGKTSVGQALARDMQLTFADTDERIEAQQKKKINDIFAQYGEAYFRDLETDMLHQLQTEEQRLVISVGGGLPVRRENRELLRKLGTVVYLQAQVETLVGRLRGDTTRPKLAGGDLREKIETLMQQREAFYLEAAQLLVATDKKSVKNIIKEIEDYVL</sequence>
<comment type="similarity">
    <text evidence="7">Belongs to the shikimate kinase family.</text>
</comment>
<evidence type="ECO:0000256" key="6">
    <source>
        <dbReference type="ARBA" id="ARBA00023141"/>
    </source>
</evidence>
<keyword evidence="7" id="KW-0963">Cytoplasm</keyword>
<keyword evidence="7" id="KW-0479">Metal-binding</keyword>
<feature type="binding site" evidence="7">
    <location>
        <begin position="11"/>
        <end position="16"/>
    </location>
    <ligand>
        <name>ATP</name>
        <dbReference type="ChEBI" id="CHEBI:30616"/>
    </ligand>
</feature>
<dbReference type="GO" id="GO:0005524">
    <property type="term" value="F:ATP binding"/>
    <property type="evidence" value="ECO:0007669"/>
    <property type="project" value="UniProtKB-UniRule"/>
</dbReference>
<evidence type="ECO:0000256" key="2">
    <source>
        <dbReference type="ARBA" id="ARBA00022679"/>
    </source>
</evidence>
<feature type="binding site" evidence="7">
    <location>
        <position position="137"/>
    </location>
    <ligand>
        <name>substrate</name>
    </ligand>
</feature>
<keyword evidence="7" id="KW-0460">Magnesium</keyword>
<feature type="binding site" evidence="7">
    <location>
        <position position="15"/>
    </location>
    <ligand>
        <name>Mg(2+)</name>
        <dbReference type="ChEBI" id="CHEBI:18420"/>
    </ligand>
</feature>
<keyword evidence="2 7" id="KW-0808">Transferase</keyword>
<keyword evidence="5 7" id="KW-0067">ATP-binding</keyword>
<dbReference type="Proteomes" id="UP000005561">
    <property type="component" value="Unassembled WGS sequence"/>
</dbReference>
<dbReference type="OrthoDB" id="9800332at2"/>
<comment type="catalytic activity">
    <reaction evidence="7">
        <text>shikimate + ATP = 3-phosphoshikimate + ADP + H(+)</text>
        <dbReference type="Rhea" id="RHEA:13121"/>
        <dbReference type="ChEBI" id="CHEBI:15378"/>
        <dbReference type="ChEBI" id="CHEBI:30616"/>
        <dbReference type="ChEBI" id="CHEBI:36208"/>
        <dbReference type="ChEBI" id="CHEBI:145989"/>
        <dbReference type="ChEBI" id="CHEBI:456216"/>
        <dbReference type="EC" id="2.7.1.71"/>
    </reaction>
</comment>
<protein>
    <recommendedName>
        <fullName evidence="7">Shikimate kinase</fullName>
        <shortName evidence="7">SK</shortName>
        <ecNumber evidence="7">2.7.1.71</ecNumber>
    </recommendedName>
</protein>
<dbReference type="RefSeq" id="WP_006864547.1">
    <property type="nucleotide sequence ID" value="NZ_ACCL02000040.1"/>
</dbReference>
<dbReference type="PANTHER" id="PTHR21087">
    <property type="entry name" value="SHIKIMATE KINASE"/>
    <property type="match status" value="1"/>
</dbReference>
<dbReference type="PANTHER" id="PTHR21087:SF16">
    <property type="entry name" value="SHIKIMATE KINASE 1, CHLOROPLASTIC"/>
    <property type="match status" value="1"/>
</dbReference>
<evidence type="ECO:0000256" key="3">
    <source>
        <dbReference type="ARBA" id="ARBA00022741"/>
    </source>
</evidence>
<evidence type="ECO:0000313" key="8">
    <source>
        <dbReference type="EMBL" id="EET58237.1"/>
    </source>
</evidence>
<evidence type="ECO:0000256" key="4">
    <source>
        <dbReference type="ARBA" id="ARBA00022777"/>
    </source>
</evidence>
<feature type="binding site" evidence="7">
    <location>
        <position position="57"/>
    </location>
    <ligand>
        <name>substrate</name>
    </ligand>
</feature>
<dbReference type="InterPro" id="IPR000623">
    <property type="entry name" value="Shikimate_kinase/TSH1"/>
</dbReference>
<dbReference type="UniPathway" id="UPA00053">
    <property type="reaction ID" value="UER00088"/>
</dbReference>
<comment type="caution">
    <text evidence="7">Lacks conserved residue(s) required for the propagation of feature annotation.</text>
</comment>
<dbReference type="InterPro" id="IPR031322">
    <property type="entry name" value="Shikimate/glucono_kinase"/>
</dbReference>
<keyword evidence="6 7" id="KW-0057">Aromatic amino acid biosynthesis</keyword>
<feature type="binding site" evidence="7">
    <location>
        <position position="33"/>
    </location>
    <ligand>
        <name>substrate</name>
    </ligand>
</feature>
<keyword evidence="9" id="KW-1185">Reference proteome</keyword>
<dbReference type="Pfam" id="PF01202">
    <property type="entry name" value="SKI"/>
    <property type="match status" value="1"/>
</dbReference>
<dbReference type="GO" id="GO:0000287">
    <property type="term" value="F:magnesium ion binding"/>
    <property type="evidence" value="ECO:0007669"/>
    <property type="project" value="UniProtKB-UniRule"/>
</dbReference>
<accession>C6LM96</accession>
<dbReference type="EMBL" id="ACCL02000040">
    <property type="protein sequence ID" value="EET58237.1"/>
    <property type="molecule type" value="Genomic_DNA"/>
</dbReference>
<comment type="subunit">
    <text evidence="7">Monomer.</text>
</comment>
<comment type="cofactor">
    <cofactor evidence="7">
        <name>Mg(2+)</name>
        <dbReference type="ChEBI" id="CHEBI:18420"/>
    </cofactor>
    <text evidence="7">Binds 1 Mg(2+) ion per subunit.</text>
</comment>
<dbReference type="GO" id="GO:0005829">
    <property type="term" value="C:cytosol"/>
    <property type="evidence" value="ECO:0007669"/>
    <property type="project" value="TreeGrafter"/>
</dbReference>
<comment type="caution">
    <text evidence="8">The sequence shown here is derived from an EMBL/GenBank/DDBJ whole genome shotgun (WGS) entry which is preliminary data.</text>
</comment>
<dbReference type="CDD" id="cd00464">
    <property type="entry name" value="SK"/>
    <property type="match status" value="1"/>
</dbReference>
<dbReference type="Gene3D" id="3.40.50.300">
    <property type="entry name" value="P-loop containing nucleotide triphosphate hydrolases"/>
    <property type="match status" value="1"/>
</dbReference>
<dbReference type="HAMAP" id="MF_00109">
    <property type="entry name" value="Shikimate_kinase"/>
    <property type="match status" value="1"/>
</dbReference>
<dbReference type="PRINTS" id="PR01100">
    <property type="entry name" value="SHIKIMTKNASE"/>
</dbReference>
<organism evidence="8 9">
    <name type="scientific">Marvinbryantia formatexigens DSM 14469</name>
    <dbReference type="NCBI Taxonomy" id="478749"/>
    <lineage>
        <taxon>Bacteria</taxon>
        <taxon>Bacillati</taxon>
        <taxon>Bacillota</taxon>
        <taxon>Clostridia</taxon>
        <taxon>Lachnospirales</taxon>
        <taxon>Lachnospiraceae</taxon>
        <taxon>Marvinbryantia</taxon>
    </lineage>
</organism>
<dbReference type="eggNOG" id="COG0703">
    <property type="taxonomic scope" value="Bacteria"/>
</dbReference>
<dbReference type="InterPro" id="IPR027417">
    <property type="entry name" value="P-loop_NTPase"/>
</dbReference>
<evidence type="ECO:0000256" key="1">
    <source>
        <dbReference type="ARBA" id="ARBA00022605"/>
    </source>
</evidence>